<dbReference type="PANTHER" id="PTHR12526:SF630">
    <property type="entry name" value="GLYCOSYLTRANSFERASE"/>
    <property type="match status" value="1"/>
</dbReference>
<dbReference type="GO" id="GO:0047265">
    <property type="term" value="F:poly(glycerol-phosphate) alpha-glucosyltransferase activity"/>
    <property type="evidence" value="ECO:0007669"/>
    <property type="project" value="UniProtKB-EC"/>
</dbReference>
<dbReference type="SUPFAM" id="SSF53756">
    <property type="entry name" value="UDP-Glycosyltransferase/glycogen phosphorylase"/>
    <property type="match status" value="1"/>
</dbReference>
<name>A0A174C0P8_BIFAD</name>
<dbReference type="CDD" id="cd03808">
    <property type="entry name" value="GT4_CapM-like"/>
    <property type="match status" value="1"/>
</dbReference>
<dbReference type="Gene3D" id="3.40.50.2000">
    <property type="entry name" value="Glycogen Phosphorylase B"/>
    <property type="match status" value="2"/>
</dbReference>
<evidence type="ECO:0000256" key="1">
    <source>
        <dbReference type="ARBA" id="ARBA00022676"/>
    </source>
</evidence>
<keyword evidence="2 3" id="KW-0808">Transferase</keyword>
<dbReference type="InterPro" id="IPR001296">
    <property type="entry name" value="Glyco_trans_1"/>
</dbReference>
<keyword evidence="1 3" id="KW-0328">Glycosyltransferase</keyword>
<dbReference type="EC" id="2.4.1.52" evidence="3"/>
<gene>
    <name evidence="3" type="primary">epsF_2</name>
    <name evidence="3" type="ORF">ERS852382_01966</name>
</gene>
<dbReference type="EMBL" id="CYYI01000012">
    <property type="protein sequence ID" value="CUO05348.1"/>
    <property type="molecule type" value="Genomic_DNA"/>
</dbReference>
<evidence type="ECO:0000256" key="2">
    <source>
        <dbReference type="ARBA" id="ARBA00022679"/>
    </source>
</evidence>
<dbReference type="Proteomes" id="UP000095647">
    <property type="component" value="Unassembled WGS sequence"/>
</dbReference>
<evidence type="ECO:0000313" key="3">
    <source>
        <dbReference type="EMBL" id="CUO05348.1"/>
    </source>
</evidence>
<dbReference type="Pfam" id="PF00534">
    <property type="entry name" value="Glycos_transf_1"/>
    <property type="match status" value="1"/>
</dbReference>
<dbReference type="RefSeq" id="WP_055680749.1">
    <property type="nucleotide sequence ID" value="NZ_CP097281.1"/>
</dbReference>
<evidence type="ECO:0000313" key="4">
    <source>
        <dbReference type="Proteomes" id="UP000095647"/>
    </source>
</evidence>
<organism evidence="3 4">
    <name type="scientific">Bifidobacterium adolescentis</name>
    <dbReference type="NCBI Taxonomy" id="1680"/>
    <lineage>
        <taxon>Bacteria</taxon>
        <taxon>Bacillati</taxon>
        <taxon>Actinomycetota</taxon>
        <taxon>Actinomycetes</taxon>
        <taxon>Bifidobacteriales</taxon>
        <taxon>Bifidobacteriaceae</taxon>
        <taxon>Bifidobacterium</taxon>
    </lineage>
</organism>
<dbReference type="AlphaFoldDB" id="A0A174C0P8"/>
<dbReference type="Pfam" id="PF13439">
    <property type="entry name" value="Glyco_transf_4"/>
    <property type="match status" value="1"/>
</dbReference>
<sequence>MIQEASGGCGRHVLDLVSGLDPNQFDITLMYGKERADAYYLSRLSRINDAVTLVPSNYLCREINPFKDINAYLEISHLIRKFKPDIVHCHSSKAGVLGRLAAMNSHVPKIFYTPHAYSFQADEFSKIKKEIFIELEKWLSHHATTCTFNVSLGEKKAAIQAGLDAADKFAVIHNGLPPIPLMNKMIYKEKLGFSAHTKIVGVSARMAPQKDPATFLKIAKRVTSKISDVDFVYIGDGPLLEQSKEYIRKHNLSDRVHLIGYRNDADAIVRAFDVYLLTSLYEGLPYSLIEALRSGVPIVATDTTGNNEIVQDGVNGSLFAVGDDSEGAEKTEVMLSSPPSEKSILRSYQSEFTLERMINKIQKHYLM</sequence>
<reference evidence="3 4" key="1">
    <citation type="submission" date="2015-09" db="EMBL/GenBank/DDBJ databases">
        <authorList>
            <consortium name="Pathogen Informatics"/>
        </authorList>
    </citation>
    <scope>NUCLEOTIDE SEQUENCE [LARGE SCALE GENOMIC DNA]</scope>
    <source>
        <strain evidence="3 4">2789STDY5608824</strain>
    </source>
</reference>
<dbReference type="PANTHER" id="PTHR12526">
    <property type="entry name" value="GLYCOSYLTRANSFERASE"/>
    <property type="match status" value="1"/>
</dbReference>
<accession>A0A174C0P8</accession>
<proteinExistence type="predicted"/>
<dbReference type="InterPro" id="IPR028098">
    <property type="entry name" value="Glyco_trans_4-like_N"/>
</dbReference>
<protein>
    <submittedName>
        <fullName evidence="3">Glycosyl transferase</fullName>
        <ecNumber evidence="3">2.4.1.52</ecNumber>
    </submittedName>
</protein>